<reference evidence="2 3" key="1">
    <citation type="submission" date="2023-03" db="EMBL/GenBank/DDBJ databases">
        <title>High recombination rates correlate with genetic variation in Cardiocondyla obscurior ants.</title>
        <authorList>
            <person name="Errbii M."/>
        </authorList>
    </citation>
    <scope>NUCLEOTIDE SEQUENCE [LARGE SCALE GENOMIC DNA]</scope>
    <source>
        <strain evidence="2">Alpha-2009</strain>
        <tissue evidence="2">Whole body</tissue>
    </source>
</reference>
<evidence type="ECO:0000256" key="1">
    <source>
        <dbReference type="SAM" id="MobiDB-lite"/>
    </source>
</evidence>
<protein>
    <submittedName>
        <fullName evidence="2">Uncharacterized protein</fullName>
    </submittedName>
</protein>
<gene>
    <name evidence="2" type="ORF">PUN28_010549</name>
</gene>
<keyword evidence="3" id="KW-1185">Reference proteome</keyword>
<comment type="caution">
    <text evidence="2">The sequence shown here is derived from an EMBL/GenBank/DDBJ whole genome shotgun (WGS) entry which is preliminary data.</text>
</comment>
<organism evidence="2 3">
    <name type="scientific">Cardiocondyla obscurior</name>
    <dbReference type="NCBI Taxonomy" id="286306"/>
    <lineage>
        <taxon>Eukaryota</taxon>
        <taxon>Metazoa</taxon>
        <taxon>Ecdysozoa</taxon>
        <taxon>Arthropoda</taxon>
        <taxon>Hexapoda</taxon>
        <taxon>Insecta</taxon>
        <taxon>Pterygota</taxon>
        <taxon>Neoptera</taxon>
        <taxon>Endopterygota</taxon>
        <taxon>Hymenoptera</taxon>
        <taxon>Apocrita</taxon>
        <taxon>Aculeata</taxon>
        <taxon>Formicoidea</taxon>
        <taxon>Formicidae</taxon>
        <taxon>Myrmicinae</taxon>
        <taxon>Cardiocondyla</taxon>
    </lineage>
</organism>
<name>A0AAW2FK52_9HYME</name>
<evidence type="ECO:0000313" key="3">
    <source>
        <dbReference type="Proteomes" id="UP001430953"/>
    </source>
</evidence>
<accession>A0AAW2FK52</accession>
<dbReference type="Proteomes" id="UP001430953">
    <property type="component" value="Unassembled WGS sequence"/>
</dbReference>
<evidence type="ECO:0000313" key="2">
    <source>
        <dbReference type="EMBL" id="KAL0115049.1"/>
    </source>
</evidence>
<dbReference type="EMBL" id="JADYXP020000010">
    <property type="protein sequence ID" value="KAL0115049.1"/>
    <property type="molecule type" value="Genomic_DNA"/>
</dbReference>
<feature type="region of interest" description="Disordered" evidence="1">
    <location>
        <begin position="13"/>
        <end position="41"/>
    </location>
</feature>
<sequence>MLDTLNFALSRNIRPMKKKNKTARDLPRPRLSLSLPPPPSWGKSHASRFYECFSRSLAPSLTPGRISRLAPPSP</sequence>
<dbReference type="AlphaFoldDB" id="A0AAW2FK52"/>
<proteinExistence type="predicted"/>